<protein>
    <submittedName>
        <fullName evidence="1">Alpha-ribazole phosphatase</fullName>
    </submittedName>
</protein>
<sequence>MSTITLIRHGQANTTAQDEISYDRLSDLGSQQAAWLGDHIRGTGEHFERVLCGTLTRHIETARAMQAQTHAEIVQDNRLNEMEFFTLANLLREQQDIPLPASREEFVPYMPMLLGKWQSGDIAQAPESFQDFENRVGSIIAEISQGHGPALVVTSGGLIGMVMRHVLGLDIPAFARSSIAIMNTSVHRLHRIGDDLALTQFNAVPHLDHPDRQYAQTHL</sequence>
<dbReference type="InterPro" id="IPR029033">
    <property type="entry name" value="His_PPase_superfam"/>
</dbReference>
<proteinExistence type="predicted"/>
<gene>
    <name evidence="1" type="ORF">TG4357_01707</name>
</gene>
<organism evidence="1 2">
    <name type="scientific">Thalassovita gelatinovora</name>
    <name type="common">Thalassobius gelatinovorus</name>
    <dbReference type="NCBI Taxonomy" id="53501"/>
    <lineage>
        <taxon>Bacteria</taxon>
        <taxon>Pseudomonadati</taxon>
        <taxon>Pseudomonadota</taxon>
        <taxon>Alphaproteobacteria</taxon>
        <taxon>Rhodobacterales</taxon>
        <taxon>Roseobacteraceae</taxon>
        <taxon>Thalassovita</taxon>
    </lineage>
</organism>
<dbReference type="OrthoDB" id="280692at2"/>
<dbReference type="STRING" id="53501.SAMN04488043_12126"/>
<dbReference type="GO" id="GO:0005737">
    <property type="term" value="C:cytoplasm"/>
    <property type="evidence" value="ECO:0007669"/>
    <property type="project" value="TreeGrafter"/>
</dbReference>
<dbReference type="PANTHER" id="PTHR48100:SF1">
    <property type="entry name" value="HISTIDINE PHOSPHATASE FAMILY PROTEIN-RELATED"/>
    <property type="match status" value="1"/>
</dbReference>
<dbReference type="RefSeq" id="WP_058262457.1">
    <property type="nucleotide sequence ID" value="NZ_CP051181.1"/>
</dbReference>
<dbReference type="PANTHER" id="PTHR48100">
    <property type="entry name" value="BROAD-SPECIFICITY PHOSPHATASE YOR283W-RELATED"/>
    <property type="match status" value="1"/>
</dbReference>
<name>A0A0P1FAH4_THAGE</name>
<dbReference type="InterPro" id="IPR013078">
    <property type="entry name" value="His_Pase_superF_clade-1"/>
</dbReference>
<dbReference type="EMBL" id="CYSA01000016">
    <property type="protein sequence ID" value="CUH65182.1"/>
    <property type="molecule type" value="Genomic_DNA"/>
</dbReference>
<dbReference type="Proteomes" id="UP000051587">
    <property type="component" value="Unassembled WGS sequence"/>
</dbReference>
<reference evidence="1 2" key="1">
    <citation type="submission" date="2015-09" db="EMBL/GenBank/DDBJ databases">
        <authorList>
            <consortium name="Swine Surveillance"/>
        </authorList>
    </citation>
    <scope>NUCLEOTIDE SEQUENCE [LARGE SCALE GENOMIC DNA]</scope>
    <source>
        <strain evidence="1 2">CECT 4357</strain>
    </source>
</reference>
<dbReference type="GO" id="GO:0016791">
    <property type="term" value="F:phosphatase activity"/>
    <property type="evidence" value="ECO:0007669"/>
    <property type="project" value="TreeGrafter"/>
</dbReference>
<dbReference type="AlphaFoldDB" id="A0A0P1FAH4"/>
<keyword evidence="2" id="KW-1185">Reference proteome</keyword>
<dbReference type="SUPFAM" id="SSF53254">
    <property type="entry name" value="Phosphoglycerate mutase-like"/>
    <property type="match status" value="1"/>
</dbReference>
<accession>A0A0P1FAH4</accession>
<dbReference type="Gene3D" id="3.40.50.1240">
    <property type="entry name" value="Phosphoglycerate mutase-like"/>
    <property type="match status" value="1"/>
</dbReference>
<dbReference type="SMART" id="SM00855">
    <property type="entry name" value="PGAM"/>
    <property type="match status" value="1"/>
</dbReference>
<evidence type="ECO:0000313" key="1">
    <source>
        <dbReference type="EMBL" id="CUH65182.1"/>
    </source>
</evidence>
<dbReference type="Pfam" id="PF00300">
    <property type="entry name" value="His_Phos_1"/>
    <property type="match status" value="1"/>
</dbReference>
<dbReference type="InterPro" id="IPR050275">
    <property type="entry name" value="PGM_Phosphatase"/>
</dbReference>
<evidence type="ECO:0000313" key="2">
    <source>
        <dbReference type="Proteomes" id="UP000051587"/>
    </source>
</evidence>
<dbReference type="CDD" id="cd07067">
    <property type="entry name" value="HP_PGM_like"/>
    <property type="match status" value="1"/>
</dbReference>